<reference evidence="2 3" key="1">
    <citation type="submission" date="2016-10" db="EMBL/GenBank/DDBJ databases">
        <authorList>
            <person name="de Groot N.N."/>
        </authorList>
    </citation>
    <scope>NUCLEOTIDE SEQUENCE [LARGE SCALE GENOMIC DNA]</scope>
    <source>
        <strain evidence="2 3">DSM 21039</strain>
    </source>
</reference>
<dbReference type="EMBL" id="FOBB01000001">
    <property type="protein sequence ID" value="SEK54425.1"/>
    <property type="molecule type" value="Genomic_DNA"/>
</dbReference>
<dbReference type="SUPFAM" id="SSF81301">
    <property type="entry name" value="Nucleotidyltransferase"/>
    <property type="match status" value="1"/>
</dbReference>
<name>A0A1H7I1P9_9BACT</name>
<evidence type="ECO:0000259" key="1">
    <source>
        <dbReference type="Pfam" id="PF01909"/>
    </source>
</evidence>
<proteinExistence type="predicted"/>
<dbReference type="STRING" id="573321.SAMN04488505_101401"/>
<dbReference type="OrthoDB" id="5176171at2"/>
<evidence type="ECO:0000313" key="3">
    <source>
        <dbReference type="Proteomes" id="UP000198984"/>
    </source>
</evidence>
<organism evidence="2 3">
    <name type="scientific">Chitinophaga rupis</name>
    <dbReference type="NCBI Taxonomy" id="573321"/>
    <lineage>
        <taxon>Bacteria</taxon>
        <taxon>Pseudomonadati</taxon>
        <taxon>Bacteroidota</taxon>
        <taxon>Chitinophagia</taxon>
        <taxon>Chitinophagales</taxon>
        <taxon>Chitinophagaceae</taxon>
        <taxon>Chitinophaga</taxon>
    </lineage>
</organism>
<keyword evidence="2" id="KW-0808">Transferase</keyword>
<keyword evidence="3" id="KW-1185">Reference proteome</keyword>
<dbReference type="Pfam" id="PF01909">
    <property type="entry name" value="NTP_transf_2"/>
    <property type="match status" value="1"/>
</dbReference>
<dbReference type="InterPro" id="IPR002934">
    <property type="entry name" value="Polymerase_NTP_transf_dom"/>
</dbReference>
<dbReference type="CDD" id="cd05403">
    <property type="entry name" value="NT_KNTase_like"/>
    <property type="match status" value="1"/>
</dbReference>
<dbReference type="InterPro" id="IPR043519">
    <property type="entry name" value="NT_sf"/>
</dbReference>
<protein>
    <submittedName>
        <fullName evidence="2">Nucleotidyltransferase domain-containing protein</fullName>
    </submittedName>
</protein>
<dbReference type="Proteomes" id="UP000198984">
    <property type="component" value="Unassembled WGS sequence"/>
</dbReference>
<dbReference type="Gene3D" id="3.30.460.10">
    <property type="entry name" value="Beta Polymerase, domain 2"/>
    <property type="match status" value="1"/>
</dbReference>
<sequence>MNLPAQQQKLLEDITSDLEKINGVIAVVLGGSYAAGTASDTSDIDIGIYYDAAQPFHIDEIRAVALKYATSDPTITGFYEWGPWVNGGAWITTPHGKVDFLYRNLEQVRNTIEKAKNGEWENHFEQQPPYGFSSVIYLAETEICIPLYDPHKAIEKLKREVLEYPPKLREAIIKQSLWSAEFTIMHAESFWGKRDVYNSIGCLTRAVKNIVAALFAINEYYPVGDKRAIERLEKAAKKPANLKEKIEIILCADKETISMNIEHLKVLHQEVIKLADGIYQPLYQL</sequence>
<feature type="domain" description="Polymerase nucleotidyl transferase" evidence="1">
    <location>
        <begin position="15"/>
        <end position="55"/>
    </location>
</feature>
<accession>A0A1H7I1P9</accession>
<gene>
    <name evidence="2" type="ORF">SAMN04488505_101401</name>
</gene>
<dbReference type="RefSeq" id="WP_162277450.1">
    <property type="nucleotide sequence ID" value="NZ_FOBB01000001.1"/>
</dbReference>
<dbReference type="AlphaFoldDB" id="A0A1H7I1P9"/>
<evidence type="ECO:0000313" key="2">
    <source>
        <dbReference type="EMBL" id="SEK54425.1"/>
    </source>
</evidence>
<dbReference type="GO" id="GO:0016779">
    <property type="term" value="F:nucleotidyltransferase activity"/>
    <property type="evidence" value="ECO:0007669"/>
    <property type="project" value="InterPro"/>
</dbReference>